<protein>
    <submittedName>
        <fullName evidence="16">Uncharacterized protein</fullName>
    </submittedName>
</protein>
<comment type="similarity">
    <text evidence="2 13">Belongs to the amiloride-sensitive sodium channel (TC 1.A.6) family.</text>
</comment>
<keyword evidence="8 13" id="KW-0406">Ion transport</keyword>
<name>A0A0R3S766_9BILA</name>
<proteinExistence type="inferred from homology"/>
<evidence type="ECO:0000256" key="6">
    <source>
        <dbReference type="ARBA" id="ARBA00022989"/>
    </source>
</evidence>
<evidence type="ECO:0000313" key="15">
    <source>
        <dbReference type="Proteomes" id="UP000050640"/>
    </source>
</evidence>
<evidence type="ECO:0000256" key="2">
    <source>
        <dbReference type="ARBA" id="ARBA00007193"/>
    </source>
</evidence>
<evidence type="ECO:0000256" key="12">
    <source>
        <dbReference type="ARBA" id="ARBA00023303"/>
    </source>
</evidence>
<evidence type="ECO:0000256" key="9">
    <source>
        <dbReference type="ARBA" id="ARBA00023136"/>
    </source>
</evidence>
<dbReference type="InterPro" id="IPR001873">
    <property type="entry name" value="ENaC"/>
</dbReference>
<dbReference type="Pfam" id="PF00858">
    <property type="entry name" value="ASC"/>
    <property type="match status" value="1"/>
</dbReference>
<dbReference type="AlphaFoldDB" id="A0A0R3S766"/>
<keyword evidence="10" id="KW-0325">Glycoprotein</keyword>
<evidence type="ECO:0000256" key="14">
    <source>
        <dbReference type="SAM" id="Phobius"/>
    </source>
</evidence>
<evidence type="ECO:0000256" key="5">
    <source>
        <dbReference type="ARBA" id="ARBA00022692"/>
    </source>
</evidence>
<dbReference type="GO" id="GO:0015280">
    <property type="term" value="F:ligand-gated sodium channel activity"/>
    <property type="evidence" value="ECO:0007669"/>
    <property type="project" value="TreeGrafter"/>
</dbReference>
<dbReference type="PANTHER" id="PTHR11690:SF248">
    <property type="entry name" value="PICKPOCKET 17, ISOFORM A"/>
    <property type="match status" value="1"/>
</dbReference>
<evidence type="ECO:0000256" key="1">
    <source>
        <dbReference type="ARBA" id="ARBA00004141"/>
    </source>
</evidence>
<evidence type="ECO:0000256" key="11">
    <source>
        <dbReference type="ARBA" id="ARBA00023201"/>
    </source>
</evidence>
<evidence type="ECO:0000256" key="8">
    <source>
        <dbReference type="ARBA" id="ARBA00023065"/>
    </source>
</evidence>
<keyword evidence="6 14" id="KW-1133">Transmembrane helix</keyword>
<evidence type="ECO:0000256" key="10">
    <source>
        <dbReference type="ARBA" id="ARBA00023180"/>
    </source>
</evidence>
<evidence type="ECO:0000313" key="16">
    <source>
        <dbReference type="WBParaSite" id="EEL_0001063801-mRNA-1"/>
    </source>
</evidence>
<sequence length="386" mass="44919">MESSQSGNGGYSSSFLKYIQPPKLPLKYRRSLNDLCYQSYYDDHGIPYHYQSGHKIEESDHKVIKKIRNFSENTTAHGVRRIFIARNTYTARLWLFGIILCFIILIVQAYQLVLKFNRYEKITSIELKFDYIQFPAVTFCNLNPYKKSLVRSVPSVKDTMDVYENAKSFRKGPAKQQQLPIGIIRKQSNKQNERLSHLFDSAMINDLNLNNHMRWENAKRRQRRHLKKNLFKNNHTSKIIHANANANEMFSLSDIYFITDSITTITTTTTTPTTIVTATANTATVETMRYEAVEAHCKCIGKAEMECIRFESVPPSDKNKCICTYDNEMNTAWPCFNISIWYEEECSACFEEGFCMPKQDYSIPSANWPCLCRNRTVDSLKYEKKM</sequence>
<evidence type="ECO:0000256" key="7">
    <source>
        <dbReference type="ARBA" id="ARBA00023053"/>
    </source>
</evidence>
<organism evidence="15 16">
    <name type="scientific">Elaeophora elaphi</name>
    <dbReference type="NCBI Taxonomy" id="1147741"/>
    <lineage>
        <taxon>Eukaryota</taxon>
        <taxon>Metazoa</taxon>
        <taxon>Ecdysozoa</taxon>
        <taxon>Nematoda</taxon>
        <taxon>Chromadorea</taxon>
        <taxon>Rhabditida</taxon>
        <taxon>Spirurina</taxon>
        <taxon>Spiruromorpha</taxon>
        <taxon>Filarioidea</taxon>
        <taxon>Onchocercidae</taxon>
        <taxon>Elaeophora</taxon>
    </lineage>
</organism>
<comment type="subcellular location">
    <subcellularLocation>
        <location evidence="1">Membrane</location>
        <topology evidence="1">Multi-pass membrane protein</topology>
    </subcellularLocation>
</comment>
<reference evidence="16" key="1">
    <citation type="submission" date="2017-02" db="UniProtKB">
        <authorList>
            <consortium name="WormBaseParasite"/>
        </authorList>
    </citation>
    <scope>IDENTIFICATION</scope>
</reference>
<keyword evidence="15" id="KW-1185">Reference proteome</keyword>
<evidence type="ECO:0000256" key="3">
    <source>
        <dbReference type="ARBA" id="ARBA00022448"/>
    </source>
</evidence>
<evidence type="ECO:0000256" key="13">
    <source>
        <dbReference type="RuleBase" id="RU000679"/>
    </source>
</evidence>
<dbReference type="STRING" id="1147741.A0A0R3S766"/>
<dbReference type="Proteomes" id="UP000050640">
    <property type="component" value="Unplaced"/>
</dbReference>
<dbReference type="WBParaSite" id="EEL_0001063801-mRNA-1">
    <property type="protein sequence ID" value="EEL_0001063801-mRNA-1"/>
    <property type="gene ID" value="EEL_0001063801"/>
</dbReference>
<evidence type="ECO:0000256" key="4">
    <source>
        <dbReference type="ARBA" id="ARBA00022461"/>
    </source>
</evidence>
<keyword evidence="3 13" id="KW-0813">Transport</keyword>
<keyword evidence="9 14" id="KW-0472">Membrane</keyword>
<keyword evidence="12 13" id="KW-0407">Ion channel</keyword>
<keyword evidence="5 13" id="KW-0812">Transmembrane</keyword>
<dbReference type="GO" id="GO:0005886">
    <property type="term" value="C:plasma membrane"/>
    <property type="evidence" value="ECO:0007669"/>
    <property type="project" value="TreeGrafter"/>
</dbReference>
<feature type="transmembrane region" description="Helical" evidence="14">
    <location>
        <begin position="93"/>
        <end position="113"/>
    </location>
</feature>
<keyword evidence="4 13" id="KW-0894">Sodium channel</keyword>
<dbReference type="PANTHER" id="PTHR11690">
    <property type="entry name" value="AMILORIDE-SENSITIVE SODIUM CHANNEL-RELATED"/>
    <property type="match status" value="1"/>
</dbReference>
<keyword evidence="7" id="KW-0915">Sodium</keyword>
<accession>A0A0R3S766</accession>
<keyword evidence="11 13" id="KW-0739">Sodium transport</keyword>